<dbReference type="RefSeq" id="WP_286976182.1">
    <property type="nucleotide sequence ID" value="NZ_PEXG01000202.1"/>
</dbReference>
<feature type="signal peptide" evidence="1">
    <location>
        <begin position="1"/>
        <end position="28"/>
    </location>
</feature>
<dbReference type="EMBL" id="PFNG01000089">
    <property type="protein sequence ID" value="PIZ40475.1"/>
    <property type="molecule type" value="Genomic_DNA"/>
</dbReference>
<protein>
    <recommendedName>
        <fullName evidence="4">IPTL-CTERM sorting domain-containing protein</fullName>
    </recommendedName>
</protein>
<accession>A0A2M7T8Z1</accession>
<evidence type="ECO:0008006" key="4">
    <source>
        <dbReference type="Google" id="ProtNLM"/>
    </source>
</evidence>
<evidence type="ECO:0000313" key="3">
    <source>
        <dbReference type="Proteomes" id="UP000230956"/>
    </source>
</evidence>
<proteinExistence type="predicted"/>
<comment type="caution">
    <text evidence="2">The sequence shown here is derived from an EMBL/GenBank/DDBJ whole genome shotgun (WGS) entry which is preliminary data.</text>
</comment>
<reference evidence="3" key="1">
    <citation type="submission" date="2017-09" db="EMBL/GenBank/DDBJ databases">
        <title>Depth-based differentiation of microbial function through sediment-hosted aquifers and enrichment of novel symbionts in the deep terrestrial subsurface.</title>
        <authorList>
            <person name="Probst A.J."/>
            <person name="Ladd B."/>
            <person name="Jarett J.K."/>
            <person name="Geller-Mcgrath D.E."/>
            <person name="Sieber C.M.K."/>
            <person name="Emerson J.B."/>
            <person name="Anantharaman K."/>
            <person name="Thomas B.C."/>
            <person name="Malmstrom R."/>
            <person name="Stieglmeier M."/>
            <person name="Klingl A."/>
            <person name="Woyke T."/>
            <person name="Ryan C.M."/>
            <person name="Banfield J.F."/>
        </authorList>
    </citation>
    <scope>NUCLEOTIDE SEQUENCE [LARGE SCALE GENOMIC DNA]</scope>
</reference>
<organism evidence="2 3">
    <name type="scientific">Candidatus Aquicultor secundus</name>
    <dbReference type="NCBI Taxonomy" id="1973895"/>
    <lineage>
        <taxon>Bacteria</taxon>
        <taxon>Bacillati</taxon>
        <taxon>Actinomycetota</taxon>
        <taxon>Candidatus Aquicultoria</taxon>
        <taxon>Candidatus Aquicultorales</taxon>
        <taxon>Candidatus Aquicultoraceae</taxon>
        <taxon>Candidatus Aquicultor</taxon>
    </lineage>
</organism>
<name>A0A2M7T8Z1_9ACTN</name>
<evidence type="ECO:0000313" key="2">
    <source>
        <dbReference type="EMBL" id="PIZ40475.1"/>
    </source>
</evidence>
<gene>
    <name evidence="2" type="ORF">COY37_03760</name>
</gene>
<dbReference type="Proteomes" id="UP000230956">
    <property type="component" value="Unassembled WGS sequence"/>
</dbReference>
<dbReference type="AlphaFoldDB" id="A0A2M7T8Z1"/>
<sequence>MMSKRLFFIILLIALFMCSAALVPIAYANIGGASTIEKTADVINKDKVYFKVKNNENVRIMDFHIKIDGAKIISISTPNGWSAQGTDGNGKPIAQPPYYDVHWTANSTSTAIQPGNFSGEFDIEIEEGYTDYNFSEKLKHIITAWITYEDSGTAGQCPYSKTIFKQKRANEDSPWTTEETQALAYYKESIGPSGGSLAMGTDGTIVVSAGDVTAATWFGGCALPGYVPDYIGQMTSDNGQIMKSYILGPHGEDFANPVTVSLSYASVPGIRNPRPYLYNPETNTWSLVSGAIVDAENQQVTFQTTHFSIYGIGGEPAPVPATSKWSILMLGLGGIAVLLWQRRKFGKLITSLRAA</sequence>
<evidence type="ECO:0000256" key="1">
    <source>
        <dbReference type="SAM" id="SignalP"/>
    </source>
</evidence>
<feature type="chain" id="PRO_5014908857" description="IPTL-CTERM sorting domain-containing protein" evidence="1">
    <location>
        <begin position="29"/>
        <end position="355"/>
    </location>
</feature>
<keyword evidence="1" id="KW-0732">Signal</keyword>